<dbReference type="EMBL" id="HE601262">
    <property type="protein sequence ID" value="CAP21165.1"/>
    <property type="molecule type" value="Genomic_DNA"/>
</dbReference>
<feature type="non-terminal residue" evidence="2">
    <location>
        <position position="289"/>
    </location>
</feature>
<dbReference type="PANTHER" id="PTHR31524">
    <property type="match status" value="1"/>
</dbReference>
<evidence type="ECO:0000313" key="2">
    <source>
        <dbReference type="EMBL" id="CAP21165.1"/>
    </source>
</evidence>
<feature type="compositionally biased region" description="Basic and acidic residues" evidence="1">
    <location>
        <begin position="124"/>
        <end position="137"/>
    </location>
</feature>
<gene>
    <name evidence="2" type="ORF">CBG24596</name>
    <name evidence="2" type="ORF">CBG_24596</name>
</gene>
<keyword evidence="3" id="KW-1185">Reference proteome</keyword>
<dbReference type="KEGG" id="cbr:CBG_24596"/>
<dbReference type="RefSeq" id="XP_002648370.1">
    <property type="nucleotide sequence ID" value="XM_002648324.1"/>
</dbReference>
<dbReference type="eggNOG" id="ENOG502QW1W">
    <property type="taxonomic scope" value="Eukaryota"/>
</dbReference>
<dbReference type="GeneID" id="8590373"/>
<proteinExistence type="predicted"/>
<reference evidence="2 3" key="1">
    <citation type="journal article" date="2003" name="PLoS Biol.">
        <title>The genome sequence of Caenorhabditis briggsae: a platform for comparative genomics.</title>
        <authorList>
            <person name="Stein L.D."/>
            <person name="Bao Z."/>
            <person name="Blasiar D."/>
            <person name="Blumenthal T."/>
            <person name="Brent M.R."/>
            <person name="Chen N."/>
            <person name="Chinwalla A."/>
            <person name="Clarke L."/>
            <person name="Clee C."/>
            <person name="Coghlan A."/>
            <person name="Coulson A."/>
            <person name="D'Eustachio P."/>
            <person name="Fitch D.H."/>
            <person name="Fulton L.A."/>
            <person name="Fulton R.E."/>
            <person name="Griffiths-Jones S."/>
            <person name="Harris T.W."/>
            <person name="Hillier L.W."/>
            <person name="Kamath R."/>
            <person name="Kuwabara P.E."/>
            <person name="Mardis E.R."/>
            <person name="Marra M.A."/>
            <person name="Miner T.L."/>
            <person name="Minx P."/>
            <person name="Mullikin J.C."/>
            <person name="Plumb R.W."/>
            <person name="Rogers J."/>
            <person name="Schein J.E."/>
            <person name="Sohrmann M."/>
            <person name="Spieth J."/>
            <person name="Stajich J.E."/>
            <person name="Wei C."/>
            <person name="Willey D."/>
            <person name="Wilson R.K."/>
            <person name="Durbin R."/>
            <person name="Waterston R.H."/>
        </authorList>
    </citation>
    <scope>NUCLEOTIDE SEQUENCE [LARGE SCALE GENOMIC DNA]</scope>
    <source>
        <strain evidence="2 3">AF16</strain>
    </source>
</reference>
<evidence type="ECO:0000313" key="3">
    <source>
        <dbReference type="Proteomes" id="UP000008549"/>
    </source>
</evidence>
<dbReference type="Proteomes" id="UP000008549">
    <property type="component" value="Unassembled WGS sequence"/>
</dbReference>
<dbReference type="PANTHER" id="PTHR31524:SF2">
    <property type="entry name" value="PROTEIN CBG10426"/>
    <property type="match status" value="1"/>
</dbReference>
<dbReference type="STRING" id="6238.A8WL20"/>
<reference evidence="2 3" key="2">
    <citation type="journal article" date="2011" name="PLoS Genet.">
        <title>Caenorhabditis briggsae recombinant inbred line genotypes reveal inter-strain incompatibility and the evolution of recombination.</title>
        <authorList>
            <person name="Ross J.A."/>
            <person name="Koboldt D.C."/>
            <person name="Staisch J.E."/>
            <person name="Chamberlin H.M."/>
            <person name="Gupta B.P."/>
            <person name="Miller R.D."/>
            <person name="Baird S.E."/>
            <person name="Haag E.S."/>
        </authorList>
    </citation>
    <scope>NUCLEOTIDE SEQUENCE [LARGE SCALE GENOMIC DNA]</scope>
    <source>
        <strain evidence="2 3">AF16</strain>
    </source>
</reference>
<protein>
    <submittedName>
        <fullName evidence="2">Protein CBG24596</fullName>
    </submittedName>
</protein>
<sequence length="289" mass="34482">MVVLSTHTDLMDENEKKSLFEKIGLQCPILLSYDLPELNYQQCDQQERIMKHVRVLSSTAGSYVLENTNIPVSQPNRASLVSRVEDHLHCSVCSVTLPAYVCSHLLSIFNETSDEENEEIDLTDYERTTQSESRSEISYEVSNTHNSPTQHIYLNSSSSSLNESSDTLSSRRSRQIPVSIPTYPQRQQYEDDRRKREQEEQRKRDLEDQRKREQEEQRKRDLEERKREQERQKQYEADLKDFEKRKQEKLKKEEEFEKKKQEKTKKSQEEAERKEVETLKKQRKEEDWT</sequence>
<feature type="region of interest" description="Disordered" evidence="1">
    <location>
        <begin position="116"/>
        <end position="289"/>
    </location>
</feature>
<dbReference type="HOGENOM" id="CLU_964946_0_0_1"/>
<name>A8WL20_CAEBR</name>
<evidence type="ECO:0000256" key="1">
    <source>
        <dbReference type="SAM" id="MobiDB-lite"/>
    </source>
</evidence>
<feature type="compositionally biased region" description="Basic and acidic residues" evidence="1">
    <location>
        <begin position="188"/>
        <end position="289"/>
    </location>
</feature>
<organism evidence="2 3">
    <name type="scientific">Caenorhabditis briggsae</name>
    <dbReference type="NCBI Taxonomy" id="6238"/>
    <lineage>
        <taxon>Eukaryota</taxon>
        <taxon>Metazoa</taxon>
        <taxon>Ecdysozoa</taxon>
        <taxon>Nematoda</taxon>
        <taxon>Chromadorea</taxon>
        <taxon>Rhabditida</taxon>
        <taxon>Rhabditina</taxon>
        <taxon>Rhabditomorpha</taxon>
        <taxon>Rhabditoidea</taxon>
        <taxon>Rhabditidae</taxon>
        <taxon>Peloderinae</taxon>
        <taxon>Caenorhabditis</taxon>
    </lineage>
</organism>
<dbReference type="CTD" id="8590373"/>
<dbReference type="AlphaFoldDB" id="A8WL20"/>
<accession>A8WL20</accession>
<feature type="compositionally biased region" description="Low complexity" evidence="1">
    <location>
        <begin position="154"/>
        <end position="170"/>
    </location>
</feature>
<feature type="compositionally biased region" description="Polar residues" evidence="1">
    <location>
        <begin position="140"/>
        <end position="153"/>
    </location>
</feature>